<dbReference type="KEGG" id="vfm:VFMJ11_B0016"/>
<reference evidence="1 2" key="2">
    <citation type="journal article" date="2009" name="Nature">
        <title>A single regulatory gene is sufficient to alter bacterial host range.</title>
        <authorList>
            <person name="Mandel M.J."/>
            <person name="Wollenberg M.S."/>
            <person name="Stabb E.V."/>
            <person name="Visick K.L."/>
            <person name="Ruby E.G."/>
        </authorList>
    </citation>
    <scope>NUCLEOTIDE SEQUENCE [LARGE SCALE GENOMIC DNA]</scope>
    <source>
        <strain evidence="1 2">MJ11</strain>
        <plasmid evidence="2">Plasmid pMJ100</plasmid>
    </source>
</reference>
<dbReference type="EMBL" id="CP001134">
    <property type="protein sequence ID" value="ACH64794.1"/>
    <property type="molecule type" value="Genomic_DNA"/>
</dbReference>
<keyword evidence="1" id="KW-0614">Plasmid</keyword>
<organism evidence="1 2">
    <name type="scientific">Aliivibrio fischeri (strain MJ11)</name>
    <name type="common">Vibrio fischeri</name>
    <dbReference type="NCBI Taxonomy" id="388396"/>
    <lineage>
        <taxon>Bacteria</taxon>
        <taxon>Pseudomonadati</taxon>
        <taxon>Pseudomonadota</taxon>
        <taxon>Gammaproteobacteria</taxon>
        <taxon>Vibrionales</taxon>
        <taxon>Vibrionaceae</taxon>
        <taxon>Aliivibrio</taxon>
    </lineage>
</organism>
<evidence type="ECO:0000313" key="2">
    <source>
        <dbReference type="Proteomes" id="UP000001857"/>
    </source>
</evidence>
<dbReference type="RefSeq" id="WP_012534577.1">
    <property type="nucleotide sequence ID" value="NC_011185.1"/>
</dbReference>
<proteinExistence type="predicted"/>
<dbReference type="AlphaFoldDB" id="B5EVV9"/>
<sequence length="294" mass="33078">MNIPNNYQFSFNSNNAEKKIKKMFGSFPSTAHYAIKDNDDKNKVEQWGEWTLKSFPDTNHAGYFSTNSGLGVGVSLLKNGTPVMSQTPLELESHLMAQHSARGRVVVAGIGLAMIILSLLKKKEVTNLIALEIDSEIISMYPHILSGESKKLWESNIKSGRLKIIKVDCKSKFNNDILNEIGIVDYLWADIWNDLGSIEALGITQHLAEQLKPKQCDYWGVEIFIAIMSLKKGEFMCLKTFKEVAKSLKLPLSVLEMDGKKLKMYAELALVSAKNIYIQERARNNKTQPLHVTL</sequence>
<accession>B5EVV9</accession>
<dbReference type="Proteomes" id="UP000001857">
    <property type="component" value="Plasmid pMJ100"/>
</dbReference>
<gene>
    <name evidence="1" type="ordered locus">VFMJ11_B0016</name>
</gene>
<protein>
    <submittedName>
        <fullName evidence="1">Uncharacterized protein</fullName>
    </submittedName>
</protein>
<reference evidence="2" key="1">
    <citation type="submission" date="2008-08" db="EMBL/GenBank/DDBJ databases">
        <title>Complete sequence of Vibrio fischeri strain MJ11.</title>
        <authorList>
            <person name="Mandel M.J."/>
            <person name="Stabb E.V."/>
            <person name="Ruby E.G."/>
            <person name="Ferriera S."/>
            <person name="Johnson J."/>
            <person name="Kravitz S."/>
            <person name="Beeson K."/>
            <person name="Sutton G."/>
            <person name="Rogers Y.-H."/>
            <person name="Friedman R."/>
            <person name="Frazier M."/>
            <person name="Venter J.C."/>
        </authorList>
    </citation>
    <scope>NUCLEOTIDE SEQUENCE [LARGE SCALE GENOMIC DNA]</scope>
    <source>
        <strain evidence="2">MJ11</strain>
        <plasmid evidence="2">Plasmid pMJ100</plasmid>
    </source>
</reference>
<dbReference type="HOGENOM" id="CLU_946450_0_0_6"/>
<geneLocation type="plasmid" evidence="1 2">
    <name>pMJ100</name>
</geneLocation>
<name>B5EVV9_ALIFM</name>
<evidence type="ECO:0000313" key="1">
    <source>
        <dbReference type="EMBL" id="ACH64794.1"/>
    </source>
</evidence>